<name>A0A267D9X6_9PLAT</name>
<dbReference type="EMBL" id="NIVC01005050">
    <property type="protein sequence ID" value="PAA46108.1"/>
    <property type="molecule type" value="Genomic_DNA"/>
</dbReference>
<evidence type="ECO:0000256" key="3">
    <source>
        <dbReference type="RuleBase" id="RU004560"/>
    </source>
</evidence>
<dbReference type="InterPro" id="IPR016491">
    <property type="entry name" value="Septin"/>
</dbReference>
<evidence type="ECO:0000256" key="2">
    <source>
        <dbReference type="ARBA" id="ARBA00023134"/>
    </source>
</evidence>
<dbReference type="InterPro" id="IPR030379">
    <property type="entry name" value="G_SEPTIN_dom"/>
</dbReference>
<feature type="compositionally biased region" description="Low complexity" evidence="5">
    <location>
        <begin position="55"/>
        <end position="64"/>
    </location>
</feature>
<dbReference type="Proteomes" id="UP000215902">
    <property type="component" value="Unassembled WGS sequence"/>
</dbReference>
<protein>
    <recommendedName>
        <fullName evidence="6">Septin-type G domain-containing protein</fullName>
    </recommendedName>
</protein>
<accession>A0A267D9X6</accession>
<evidence type="ECO:0000313" key="7">
    <source>
        <dbReference type="EMBL" id="PAA46108.1"/>
    </source>
</evidence>
<feature type="compositionally biased region" description="Low complexity" evidence="5">
    <location>
        <begin position="37"/>
        <end position="47"/>
    </location>
</feature>
<dbReference type="GO" id="GO:0005525">
    <property type="term" value="F:GTP binding"/>
    <property type="evidence" value="ECO:0007669"/>
    <property type="project" value="UniProtKB-KW"/>
</dbReference>
<dbReference type="OrthoDB" id="416553at2759"/>
<dbReference type="CDD" id="cd01850">
    <property type="entry name" value="CDC_Septin"/>
    <property type="match status" value="1"/>
</dbReference>
<feature type="coiled-coil region" evidence="4">
    <location>
        <begin position="445"/>
        <end position="476"/>
    </location>
</feature>
<sequence>MSSDSESFTSHSGSLVEQQLNSALETAAVSSQPRVTGAAAAPSPSGSVGNHRIVENSSESSFSDEVGDGEGGGVELADQLNHSSESGMQQQQQVAPDDFHGSAVPRENGQLEDDWSVSQVPPVQRTSSHMEFSGRDLELRSLSRQLCKKSARRGFDFKLMLVGESGIGKTTLIDSLFNVESTRNLGSQYVRGQRDATSTTRLCERFFELEEGGVTVRLTVIDTPGFATELDSNGCVQPVLSYVERQLDDFYRMEQGTDRSKLQDGRVHALLYLINPSSRGLKQLDLMCLKALHSKVNIVPVIGKADTLTTSEKANLKAWILQDLSRHGISVYTLPEFDECFGNQADQHGDDVYLRNQYDSLRSCMPLAVVGANQLVKNANGQWARVREYPWGVVDIDNPEFSDFLKLRELLIMYMEDFKDKTHEVIYEQIRLNRLRQSDWQMSRMTKTLAERERLLREKDEELRRLRDAVEGLQRASTAATATASRRVYQQQRRRQIAITRPVLAPEHLGQTVHRLVWRRVARPPTVVNCAVVLKLGVAITISCHTNLIRNAHVYKLLCSICNSEVQKVRFIHFNVLQI</sequence>
<feature type="domain" description="Septin-type G" evidence="6">
    <location>
        <begin position="153"/>
        <end position="437"/>
    </location>
</feature>
<dbReference type="STRING" id="282301.A0A267D9X6"/>
<dbReference type="InterPro" id="IPR027417">
    <property type="entry name" value="P-loop_NTPase"/>
</dbReference>
<dbReference type="SUPFAM" id="SSF52540">
    <property type="entry name" value="P-loop containing nucleoside triphosphate hydrolases"/>
    <property type="match status" value="1"/>
</dbReference>
<keyword evidence="2 3" id="KW-0342">GTP-binding</keyword>
<dbReference type="AlphaFoldDB" id="A0A267D9X6"/>
<keyword evidence="4" id="KW-0175">Coiled coil</keyword>
<comment type="similarity">
    <text evidence="3">Belongs to the TRAFAC class TrmE-Era-EngA-EngB-Septin-like GTPase superfamily. Septin GTPase family.</text>
</comment>
<evidence type="ECO:0000256" key="4">
    <source>
        <dbReference type="SAM" id="Coils"/>
    </source>
</evidence>
<gene>
    <name evidence="7" type="ORF">BOX15_Mlig022908g3</name>
</gene>
<organism evidence="7 8">
    <name type="scientific">Macrostomum lignano</name>
    <dbReference type="NCBI Taxonomy" id="282301"/>
    <lineage>
        <taxon>Eukaryota</taxon>
        <taxon>Metazoa</taxon>
        <taxon>Spiralia</taxon>
        <taxon>Lophotrochozoa</taxon>
        <taxon>Platyhelminthes</taxon>
        <taxon>Rhabditophora</taxon>
        <taxon>Macrostomorpha</taxon>
        <taxon>Macrostomida</taxon>
        <taxon>Macrostomidae</taxon>
        <taxon>Macrostomum</taxon>
    </lineage>
</organism>
<dbReference type="PANTHER" id="PTHR18884">
    <property type="entry name" value="SEPTIN"/>
    <property type="match status" value="1"/>
</dbReference>
<evidence type="ECO:0000256" key="5">
    <source>
        <dbReference type="SAM" id="MobiDB-lite"/>
    </source>
</evidence>
<proteinExistence type="inferred from homology"/>
<keyword evidence="8" id="KW-1185">Reference proteome</keyword>
<reference evidence="7 8" key="1">
    <citation type="submission" date="2017-06" db="EMBL/GenBank/DDBJ databases">
        <title>A platform for efficient transgenesis in Macrostomum lignano, a flatworm model organism for stem cell research.</title>
        <authorList>
            <person name="Berezikov E."/>
        </authorList>
    </citation>
    <scope>NUCLEOTIDE SEQUENCE [LARGE SCALE GENOMIC DNA]</scope>
    <source>
        <strain evidence="7">DV1</strain>
        <tissue evidence="7">Whole organism</tissue>
    </source>
</reference>
<feature type="compositionally biased region" description="Polar residues" evidence="5">
    <location>
        <begin position="116"/>
        <end position="130"/>
    </location>
</feature>
<dbReference type="Gene3D" id="3.40.50.300">
    <property type="entry name" value="P-loop containing nucleotide triphosphate hydrolases"/>
    <property type="match status" value="1"/>
</dbReference>
<dbReference type="Pfam" id="PF00735">
    <property type="entry name" value="Septin"/>
    <property type="match status" value="1"/>
</dbReference>
<comment type="caution">
    <text evidence="7">The sequence shown here is derived from an EMBL/GenBank/DDBJ whole genome shotgun (WGS) entry which is preliminary data.</text>
</comment>
<evidence type="ECO:0000313" key="8">
    <source>
        <dbReference type="Proteomes" id="UP000215902"/>
    </source>
</evidence>
<evidence type="ECO:0000259" key="6">
    <source>
        <dbReference type="PROSITE" id="PS51719"/>
    </source>
</evidence>
<evidence type="ECO:0000256" key="1">
    <source>
        <dbReference type="ARBA" id="ARBA00022741"/>
    </source>
</evidence>
<keyword evidence="1 3" id="KW-0547">Nucleotide-binding</keyword>
<dbReference type="PROSITE" id="PS51719">
    <property type="entry name" value="G_SEPTIN"/>
    <property type="match status" value="1"/>
</dbReference>
<feature type="region of interest" description="Disordered" evidence="5">
    <location>
        <begin position="24"/>
        <end position="132"/>
    </location>
</feature>
<feature type="compositionally biased region" description="Polar residues" evidence="5">
    <location>
        <begin position="24"/>
        <end position="34"/>
    </location>
</feature>
<feature type="compositionally biased region" description="Polar residues" evidence="5">
    <location>
        <begin position="80"/>
        <end position="94"/>
    </location>
</feature>